<keyword evidence="7" id="KW-0067">ATP-binding</keyword>
<dbReference type="AlphaFoldDB" id="A0A0J8V747"/>
<comment type="subcellular location">
    <subcellularLocation>
        <location evidence="1">Cell membrane</location>
        <topology evidence="1">Multi-pass membrane protein</topology>
    </subcellularLocation>
</comment>
<dbReference type="InterPro" id="IPR050640">
    <property type="entry name" value="Bact_2-comp_sensor_kinase"/>
</dbReference>
<keyword evidence="16" id="KW-1185">Reference proteome</keyword>
<dbReference type="OrthoDB" id="2514702at2"/>
<feature type="transmembrane region" description="Helical" evidence="11">
    <location>
        <begin position="133"/>
        <end position="155"/>
    </location>
</feature>
<keyword evidence="3" id="KW-0808">Transferase</keyword>
<dbReference type="GO" id="GO:0005524">
    <property type="term" value="F:ATP binding"/>
    <property type="evidence" value="ECO:0007669"/>
    <property type="project" value="UniProtKB-KW"/>
</dbReference>
<dbReference type="Gene3D" id="1.10.1760.20">
    <property type="match status" value="1"/>
</dbReference>
<dbReference type="InterPro" id="IPR010559">
    <property type="entry name" value="Sig_transdc_His_kin_internal"/>
</dbReference>
<dbReference type="InterPro" id="IPR036890">
    <property type="entry name" value="HATPase_C_sf"/>
</dbReference>
<dbReference type="Pfam" id="PF06580">
    <property type="entry name" value="His_kinase"/>
    <property type="match status" value="1"/>
</dbReference>
<reference evidence="15 16" key="1">
    <citation type="submission" date="2018-01" db="EMBL/GenBank/DDBJ databases">
        <title>Whole genome sequencing of Histamine producing bacteria.</title>
        <authorList>
            <person name="Butler K."/>
        </authorList>
    </citation>
    <scope>NUCLEOTIDE SEQUENCE [LARGE SCALE GENOMIC DNA]</scope>
    <source>
        <strain evidence="15 16">DSM 24669</strain>
    </source>
</reference>
<keyword evidence="5" id="KW-0547">Nucleotide-binding</keyword>
<feature type="domain" description="Histidine kinase/HSP90-like ATPase" evidence="12">
    <location>
        <begin position="448"/>
        <end position="541"/>
    </location>
</feature>
<feature type="domain" description="Signal transduction histidine kinase 5TM receptor LytS transmembrane region" evidence="14">
    <location>
        <begin position="24"/>
        <end position="184"/>
    </location>
</feature>
<dbReference type="EMBL" id="PYLZ01000009">
    <property type="protein sequence ID" value="PSW23185.1"/>
    <property type="molecule type" value="Genomic_DNA"/>
</dbReference>
<evidence type="ECO:0000256" key="5">
    <source>
        <dbReference type="ARBA" id="ARBA00022741"/>
    </source>
</evidence>
<evidence type="ECO:0000256" key="4">
    <source>
        <dbReference type="ARBA" id="ARBA00022692"/>
    </source>
</evidence>
<evidence type="ECO:0000256" key="8">
    <source>
        <dbReference type="ARBA" id="ARBA00022989"/>
    </source>
</evidence>
<evidence type="ECO:0000256" key="7">
    <source>
        <dbReference type="ARBA" id="ARBA00022840"/>
    </source>
</evidence>
<dbReference type="SUPFAM" id="SSF55781">
    <property type="entry name" value="GAF domain-like"/>
    <property type="match status" value="1"/>
</dbReference>
<dbReference type="Proteomes" id="UP000240481">
    <property type="component" value="Unassembled WGS sequence"/>
</dbReference>
<dbReference type="Pfam" id="PF02518">
    <property type="entry name" value="HATPase_c"/>
    <property type="match status" value="1"/>
</dbReference>
<feature type="transmembrane region" description="Helical" evidence="11">
    <location>
        <begin position="67"/>
        <end position="86"/>
    </location>
</feature>
<protein>
    <submittedName>
        <fullName evidence="15">Sensor histidine kinase</fullName>
    </submittedName>
</protein>
<dbReference type="PANTHER" id="PTHR34220">
    <property type="entry name" value="SENSOR HISTIDINE KINASE YPDA"/>
    <property type="match status" value="1"/>
</dbReference>
<gene>
    <name evidence="15" type="ORF">C9I94_16295</name>
</gene>
<keyword evidence="6 15" id="KW-0418">Kinase</keyword>
<evidence type="ECO:0000259" key="14">
    <source>
        <dbReference type="Pfam" id="PF07694"/>
    </source>
</evidence>
<dbReference type="PANTHER" id="PTHR34220:SF7">
    <property type="entry name" value="SENSOR HISTIDINE KINASE YPDA"/>
    <property type="match status" value="1"/>
</dbReference>
<evidence type="ECO:0000313" key="16">
    <source>
        <dbReference type="Proteomes" id="UP000240481"/>
    </source>
</evidence>
<comment type="caution">
    <text evidence="15">The sequence shown here is derived from an EMBL/GenBank/DDBJ whole genome shotgun (WGS) entry which is preliminary data.</text>
</comment>
<dbReference type="Pfam" id="PF07694">
    <property type="entry name" value="5TM-5TMR_LYT"/>
    <property type="match status" value="1"/>
</dbReference>
<proteinExistence type="predicted"/>
<evidence type="ECO:0000256" key="10">
    <source>
        <dbReference type="ARBA" id="ARBA00023136"/>
    </source>
</evidence>
<evidence type="ECO:0000313" key="15">
    <source>
        <dbReference type="EMBL" id="PSW23185.1"/>
    </source>
</evidence>
<feature type="domain" description="Signal transduction histidine kinase internal region" evidence="13">
    <location>
        <begin position="353"/>
        <end position="431"/>
    </location>
</feature>
<name>A0A0J8V747_9GAMM</name>
<keyword evidence="9" id="KW-0902">Two-component regulatory system</keyword>
<keyword evidence="10 11" id="KW-0472">Membrane</keyword>
<dbReference type="SUPFAM" id="SSF55874">
    <property type="entry name" value="ATPase domain of HSP90 chaperone/DNA topoisomerase II/histidine kinase"/>
    <property type="match status" value="1"/>
</dbReference>
<dbReference type="GO" id="GO:0071555">
    <property type="term" value="P:cell wall organization"/>
    <property type="evidence" value="ECO:0007669"/>
    <property type="project" value="InterPro"/>
</dbReference>
<organism evidence="15 16">
    <name type="scientific">Photobacterium swingsii</name>
    <dbReference type="NCBI Taxonomy" id="680026"/>
    <lineage>
        <taxon>Bacteria</taxon>
        <taxon>Pseudomonadati</taxon>
        <taxon>Pseudomonadota</taxon>
        <taxon>Gammaproteobacteria</taxon>
        <taxon>Vibrionales</taxon>
        <taxon>Vibrionaceae</taxon>
        <taxon>Photobacterium</taxon>
    </lineage>
</organism>
<evidence type="ECO:0000256" key="11">
    <source>
        <dbReference type="SAM" id="Phobius"/>
    </source>
</evidence>
<keyword evidence="8 11" id="KW-1133">Transmembrane helix</keyword>
<keyword evidence="2" id="KW-1003">Cell membrane</keyword>
<evidence type="ECO:0000259" key="12">
    <source>
        <dbReference type="Pfam" id="PF02518"/>
    </source>
</evidence>
<evidence type="ECO:0000259" key="13">
    <source>
        <dbReference type="Pfam" id="PF06580"/>
    </source>
</evidence>
<evidence type="ECO:0000256" key="2">
    <source>
        <dbReference type="ARBA" id="ARBA00022475"/>
    </source>
</evidence>
<evidence type="ECO:0000256" key="6">
    <source>
        <dbReference type="ARBA" id="ARBA00022777"/>
    </source>
</evidence>
<dbReference type="STRING" id="680026.AB733_19250"/>
<sequence length="557" mass="62030">MLFNVLERAAFMLSALFLLTQARVFKDIMHKDESERKPTELIFVSILFIFFAIFSTYTGVNVEGSLVNVRIISIISGGIIFGPWVGLPAGIISGIHRFLIDIDGPTSIPCLITSTFAGVCGTLIYRFGNKKHYICWGIAAGMFCEVLTMALIYLLADDKALAASIVQNIGLPMVLGSASIGLIIKRIQDVHNERDRFAAQQAKRSLDIANQTLPLFKQNHSDSLAQICDIIRRETQADAVFITDREFISAYANGVTLGHYNDHQTACGPLVQKVLAQKTSVVANNYEYEDYRSALIIPLQESDHITGTLKICFRKKNQISQPLIEMAQGLSVLISTQIEASSAEQTKTMLQKAEFSALQSKINPHFLFNALNAISTLIRIQPDKARSLIANLADFLRYNLERDEDFIDVHSELQQVRDYTAIELARFGNKLTVDFDIDPVHIQIPCLLIQPLVENAIQHGIQPFSRPGHVFIKVKQQSDHVLISVKDTGAGIPQTVIDKLHSGAMEKNKIGLINVHQRVKLIYGQGLQIHNLKDGVEVSFKVMDRQTEAVYVESGHC</sequence>
<dbReference type="InterPro" id="IPR011620">
    <property type="entry name" value="Sig_transdc_His_kinase_LytS_TM"/>
</dbReference>
<evidence type="ECO:0000256" key="3">
    <source>
        <dbReference type="ARBA" id="ARBA00022679"/>
    </source>
</evidence>
<dbReference type="GO" id="GO:0005886">
    <property type="term" value="C:plasma membrane"/>
    <property type="evidence" value="ECO:0007669"/>
    <property type="project" value="UniProtKB-SubCell"/>
</dbReference>
<evidence type="ECO:0000256" key="1">
    <source>
        <dbReference type="ARBA" id="ARBA00004651"/>
    </source>
</evidence>
<keyword evidence="4 11" id="KW-0812">Transmembrane</keyword>
<dbReference type="GO" id="GO:0000155">
    <property type="term" value="F:phosphorelay sensor kinase activity"/>
    <property type="evidence" value="ECO:0007669"/>
    <property type="project" value="InterPro"/>
</dbReference>
<evidence type="ECO:0000256" key="9">
    <source>
        <dbReference type="ARBA" id="ARBA00023012"/>
    </source>
</evidence>
<accession>A0A0J8V747</accession>
<dbReference type="InterPro" id="IPR003594">
    <property type="entry name" value="HATPase_dom"/>
</dbReference>
<dbReference type="Gene3D" id="3.30.565.10">
    <property type="entry name" value="Histidine kinase-like ATPase, C-terminal domain"/>
    <property type="match status" value="1"/>
</dbReference>
<feature type="transmembrane region" description="Helical" evidence="11">
    <location>
        <begin position="106"/>
        <end position="126"/>
    </location>
</feature>
<feature type="transmembrane region" description="Helical" evidence="11">
    <location>
        <begin position="40"/>
        <end position="60"/>
    </location>
</feature>